<dbReference type="InterPro" id="IPR058792">
    <property type="entry name" value="Beta-barrel_RND_2"/>
</dbReference>
<dbReference type="InterPro" id="IPR058624">
    <property type="entry name" value="MdtA-like_HH"/>
</dbReference>
<dbReference type="PANTHER" id="PTHR30469">
    <property type="entry name" value="MULTIDRUG RESISTANCE PROTEIN MDTA"/>
    <property type="match status" value="1"/>
</dbReference>
<dbReference type="InterPro" id="IPR058627">
    <property type="entry name" value="MdtA-like_C"/>
</dbReference>
<dbReference type="GO" id="GO:0015562">
    <property type="term" value="F:efflux transmembrane transporter activity"/>
    <property type="evidence" value="ECO:0007669"/>
    <property type="project" value="TreeGrafter"/>
</dbReference>
<feature type="chain" id="PRO_5021964105" evidence="3">
    <location>
        <begin position="21"/>
        <end position="347"/>
    </location>
</feature>
<gene>
    <name evidence="7" type="ORF">FHK82_01035</name>
</gene>
<dbReference type="Pfam" id="PF25967">
    <property type="entry name" value="RND-MFP_C"/>
    <property type="match status" value="1"/>
</dbReference>
<feature type="signal peptide" evidence="3">
    <location>
        <begin position="1"/>
        <end position="20"/>
    </location>
</feature>
<evidence type="ECO:0000256" key="1">
    <source>
        <dbReference type="ARBA" id="ARBA00009477"/>
    </source>
</evidence>
<evidence type="ECO:0000256" key="3">
    <source>
        <dbReference type="SAM" id="SignalP"/>
    </source>
</evidence>
<evidence type="ECO:0000259" key="5">
    <source>
        <dbReference type="Pfam" id="PF25954"/>
    </source>
</evidence>
<dbReference type="SUPFAM" id="SSF111369">
    <property type="entry name" value="HlyD-like secretion proteins"/>
    <property type="match status" value="1"/>
</dbReference>
<feature type="domain" description="CusB-like beta-barrel" evidence="5">
    <location>
        <begin position="196"/>
        <end position="265"/>
    </location>
</feature>
<dbReference type="PANTHER" id="PTHR30469:SF18">
    <property type="entry name" value="RESISTANCE-NODULATION-CELL DIVISION (RND) EFFLUX MEMBRANE FUSION PROTEIN-RELATED"/>
    <property type="match status" value="1"/>
</dbReference>
<protein>
    <submittedName>
        <fullName evidence="7">Efflux RND transporter periplasmic adaptor subunit</fullName>
    </submittedName>
</protein>
<dbReference type="EMBL" id="VMRY01000003">
    <property type="protein sequence ID" value="TVT59595.1"/>
    <property type="molecule type" value="Genomic_DNA"/>
</dbReference>
<accession>A0A558DEZ0</accession>
<dbReference type="InterPro" id="IPR006143">
    <property type="entry name" value="RND_pump_MFP"/>
</dbReference>
<evidence type="ECO:0000256" key="2">
    <source>
        <dbReference type="SAM" id="Coils"/>
    </source>
</evidence>
<evidence type="ECO:0000313" key="7">
    <source>
        <dbReference type="EMBL" id="TVT59595.1"/>
    </source>
</evidence>
<dbReference type="Gene3D" id="2.40.30.170">
    <property type="match status" value="1"/>
</dbReference>
<dbReference type="Gene3D" id="1.10.287.470">
    <property type="entry name" value="Helix hairpin bin"/>
    <property type="match status" value="1"/>
</dbReference>
<feature type="coiled-coil region" evidence="2">
    <location>
        <begin position="82"/>
        <end position="154"/>
    </location>
</feature>
<feature type="domain" description="Multidrug resistance protein MdtA-like alpha-helical hairpin" evidence="4">
    <location>
        <begin position="89"/>
        <end position="158"/>
    </location>
</feature>
<dbReference type="Gene3D" id="2.40.420.20">
    <property type="match status" value="1"/>
</dbReference>
<organism evidence="7 8">
    <name type="scientific">Sedimenticola thiotaurini</name>
    <dbReference type="NCBI Taxonomy" id="1543721"/>
    <lineage>
        <taxon>Bacteria</taxon>
        <taxon>Pseudomonadati</taxon>
        <taxon>Pseudomonadota</taxon>
        <taxon>Gammaproteobacteria</taxon>
        <taxon>Chromatiales</taxon>
        <taxon>Sedimenticolaceae</taxon>
        <taxon>Sedimenticola</taxon>
    </lineage>
</organism>
<keyword evidence="2" id="KW-0175">Coiled coil</keyword>
<dbReference type="Gene3D" id="2.40.50.100">
    <property type="match status" value="1"/>
</dbReference>
<dbReference type="Pfam" id="PF25954">
    <property type="entry name" value="Beta-barrel_RND_2"/>
    <property type="match status" value="1"/>
</dbReference>
<proteinExistence type="inferred from homology"/>
<evidence type="ECO:0000259" key="4">
    <source>
        <dbReference type="Pfam" id="PF25876"/>
    </source>
</evidence>
<reference evidence="7 8" key="1">
    <citation type="submission" date="2019-07" db="EMBL/GenBank/DDBJ databases">
        <title>The pathways for chlorine oxyanion respiration interact through the shared metabolite chlorate.</title>
        <authorList>
            <person name="Barnum T.P."/>
            <person name="Cheng Y."/>
            <person name="Hill K.A."/>
            <person name="Lucas L.N."/>
            <person name="Carlson H.K."/>
            <person name="Coates J.D."/>
        </authorList>
    </citation>
    <scope>NUCLEOTIDE SEQUENCE [LARGE SCALE GENOMIC DNA]</scope>
    <source>
        <strain evidence="7">BK-3</strain>
    </source>
</reference>
<evidence type="ECO:0000313" key="8">
    <source>
        <dbReference type="Proteomes" id="UP000317355"/>
    </source>
</evidence>
<comment type="similarity">
    <text evidence="1">Belongs to the membrane fusion protein (MFP) (TC 8.A.1) family.</text>
</comment>
<keyword evidence="3" id="KW-0732">Signal</keyword>
<dbReference type="AlphaFoldDB" id="A0A558DEZ0"/>
<name>A0A558DEZ0_9GAMM</name>
<dbReference type="GO" id="GO:1990281">
    <property type="term" value="C:efflux pump complex"/>
    <property type="evidence" value="ECO:0007669"/>
    <property type="project" value="TreeGrafter"/>
</dbReference>
<feature type="domain" description="Multidrug resistance protein MdtA-like C-terminal permuted SH3" evidence="6">
    <location>
        <begin position="272"/>
        <end position="327"/>
    </location>
</feature>
<dbReference type="NCBIfam" id="TIGR01730">
    <property type="entry name" value="RND_mfp"/>
    <property type="match status" value="1"/>
</dbReference>
<sequence>MTRLPFLLILVIGFCCPLLAAETEATGIAQLTKIPSEYHFDGIVEATQQSTISAQTQGQVIEILADVDDFVEQGAVIIRLRDTEQQARLEQAKAELKAANAQLQEAGKEFERTREIFTRKLVAQAAMDKATASLKSAKARQEATSAALAQAEEQLAYTQVRAPYSGIVTERLIELGETASPGQKLISGISLELLRVSVDIPQSLIPAIRQQPKARITLPGNRTVTAESVTIFPFADPSSGTFKVRLKLPAGVTDLFPGMLVKTDFEIGQTEVLLIPAASVVYRSEVTAVYVIGADNQITLRHIQAGQKRNGSKIEVLSGLAAGERIALDPVAAGSQLMQQSKESSNE</sequence>
<comment type="caution">
    <text evidence="7">The sequence shown here is derived from an EMBL/GenBank/DDBJ whole genome shotgun (WGS) entry which is preliminary data.</text>
</comment>
<dbReference type="Proteomes" id="UP000317355">
    <property type="component" value="Unassembled WGS sequence"/>
</dbReference>
<evidence type="ECO:0000259" key="6">
    <source>
        <dbReference type="Pfam" id="PF25967"/>
    </source>
</evidence>
<dbReference type="Pfam" id="PF25876">
    <property type="entry name" value="HH_MFP_RND"/>
    <property type="match status" value="1"/>
</dbReference>